<dbReference type="EMBL" id="CAADFW010000039">
    <property type="protein sequence ID" value="VFK60021.1"/>
    <property type="molecule type" value="Genomic_DNA"/>
</dbReference>
<accession>A0A451A1W2</accession>
<name>A0A451A1W2_9GAMM</name>
<dbReference type="AlphaFoldDB" id="A0A451A1W2"/>
<feature type="compositionally biased region" description="Basic residues" evidence="1">
    <location>
        <begin position="54"/>
        <end position="76"/>
    </location>
</feature>
<feature type="region of interest" description="Disordered" evidence="1">
    <location>
        <begin position="36"/>
        <end position="76"/>
    </location>
</feature>
<evidence type="ECO:0000313" key="2">
    <source>
        <dbReference type="EMBL" id="VFK60021.1"/>
    </source>
</evidence>
<sequence>MEILAAPKEKITVKYRTILRPLSSIFVIEAGLGIPFSPHPNPSPMTQRGNYDKAKHRNPGKVRNPPHRRLERRHHWGIRNSKFEALPRGGIIFPDRLQEEINT</sequence>
<proteinExistence type="predicted"/>
<evidence type="ECO:0000256" key="1">
    <source>
        <dbReference type="SAM" id="MobiDB-lite"/>
    </source>
</evidence>
<protein>
    <submittedName>
        <fullName evidence="2">Uncharacterized protein</fullName>
    </submittedName>
</protein>
<organism evidence="2">
    <name type="scientific">Candidatus Kentrum sp. TC</name>
    <dbReference type="NCBI Taxonomy" id="2126339"/>
    <lineage>
        <taxon>Bacteria</taxon>
        <taxon>Pseudomonadati</taxon>
        <taxon>Pseudomonadota</taxon>
        <taxon>Gammaproteobacteria</taxon>
        <taxon>Candidatus Kentrum</taxon>
    </lineage>
</organism>
<reference evidence="2" key="1">
    <citation type="submission" date="2019-02" db="EMBL/GenBank/DDBJ databases">
        <authorList>
            <person name="Gruber-Vodicka R. H."/>
            <person name="Seah K. B. B."/>
        </authorList>
    </citation>
    <scope>NUCLEOTIDE SEQUENCE</scope>
    <source>
        <strain evidence="2">BECK_BZ126</strain>
    </source>
</reference>
<gene>
    <name evidence="2" type="ORF">BECKTC1821F_GA0114240_103916</name>
</gene>